<sequence>MENNQAKNHYSGIAGKTVMVTGAAAGIGFCLSKAFAEQGAKVFMIDLNQTALTEATDALKDYCVQGYAANVTDDDAVRAAFDACKNSFGLVEVLFNNAGISLNKRSLEITMSEWRRCVDINLSSLFLCSQEAAKHMQQQGHGVIINTASIWGLSTSAERTAYCTTKAGVVSMTKCLAAEWGKLGIRVLAIGPGYTRTALVEKLQQQNTLDVTDLERRTPLGRLAEPEEIAELALFLASDAARFMTGQTYLIDGGWEANGFQ</sequence>
<evidence type="ECO:0000256" key="1">
    <source>
        <dbReference type="ARBA" id="ARBA00006484"/>
    </source>
</evidence>
<dbReference type="OrthoDB" id="9806974at2"/>
<dbReference type="PRINTS" id="PR00080">
    <property type="entry name" value="SDRFAMILY"/>
</dbReference>
<dbReference type="PRINTS" id="PR00081">
    <property type="entry name" value="GDHRDH"/>
</dbReference>
<evidence type="ECO:0000313" key="2">
    <source>
        <dbReference type="EMBL" id="SNX43265.1"/>
    </source>
</evidence>
<dbReference type="Proteomes" id="UP000219042">
    <property type="component" value="Unassembled WGS sequence"/>
</dbReference>
<comment type="similarity">
    <text evidence="1">Belongs to the short-chain dehydrogenases/reductases (SDR) family.</text>
</comment>
<evidence type="ECO:0000313" key="3">
    <source>
        <dbReference type="Proteomes" id="UP000219042"/>
    </source>
</evidence>
<keyword evidence="3" id="KW-1185">Reference proteome</keyword>
<organism evidence="2 3">
    <name type="scientific">Acinetobacter puyangensis</name>
    <dbReference type="NCBI Taxonomy" id="1096779"/>
    <lineage>
        <taxon>Bacteria</taxon>
        <taxon>Pseudomonadati</taxon>
        <taxon>Pseudomonadota</taxon>
        <taxon>Gammaproteobacteria</taxon>
        <taxon>Moraxellales</taxon>
        <taxon>Moraxellaceae</taxon>
        <taxon>Acinetobacter</taxon>
    </lineage>
</organism>
<dbReference type="CDD" id="cd05233">
    <property type="entry name" value="SDR_c"/>
    <property type="match status" value="1"/>
</dbReference>
<dbReference type="AlphaFoldDB" id="A0A240E5W0"/>
<dbReference type="EMBL" id="OANT01000001">
    <property type="protein sequence ID" value="SNX43265.1"/>
    <property type="molecule type" value="Genomic_DNA"/>
</dbReference>
<dbReference type="InterPro" id="IPR002347">
    <property type="entry name" value="SDR_fam"/>
</dbReference>
<proteinExistence type="inferred from homology"/>
<dbReference type="InterPro" id="IPR020904">
    <property type="entry name" value="Sc_DH/Rdtase_CS"/>
</dbReference>
<dbReference type="NCBIfam" id="NF005559">
    <property type="entry name" value="PRK07231.1"/>
    <property type="match status" value="1"/>
</dbReference>
<dbReference type="Pfam" id="PF13561">
    <property type="entry name" value="adh_short_C2"/>
    <property type="match status" value="1"/>
</dbReference>
<dbReference type="InterPro" id="IPR036291">
    <property type="entry name" value="NAD(P)-bd_dom_sf"/>
</dbReference>
<dbReference type="Gene3D" id="3.40.50.720">
    <property type="entry name" value="NAD(P)-binding Rossmann-like Domain"/>
    <property type="match status" value="1"/>
</dbReference>
<dbReference type="PROSITE" id="PS00061">
    <property type="entry name" value="ADH_SHORT"/>
    <property type="match status" value="1"/>
</dbReference>
<dbReference type="SUPFAM" id="SSF51735">
    <property type="entry name" value="NAD(P)-binding Rossmann-fold domains"/>
    <property type="match status" value="1"/>
</dbReference>
<dbReference type="RefSeq" id="WP_097077580.1">
    <property type="nucleotide sequence ID" value="NZ_BAABHT010000020.1"/>
</dbReference>
<gene>
    <name evidence="2" type="ORF">SAMN05421731_101301</name>
</gene>
<name>A0A240E5W0_9GAMM</name>
<dbReference type="PANTHER" id="PTHR42760">
    <property type="entry name" value="SHORT-CHAIN DEHYDROGENASES/REDUCTASES FAMILY MEMBER"/>
    <property type="match status" value="1"/>
</dbReference>
<accession>A0A240E5W0</accession>
<reference evidence="3" key="1">
    <citation type="submission" date="2016-09" db="EMBL/GenBank/DDBJ databases">
        <authorList>
            <person name="Varghese N."/>
            <person name="Submissions S."/>
        </authorList>
    </citation>
    <scope>NUCLEOTIDE SEQUENCE [LARGE SCALE GENOMIC DNA]</scope>
    <source>
        <strain evidence="3">ANC 4466</strain>
    </source>
</reference>
<protein>
    <submittedName>
        <fullName evidence="2">NAD(P)-dependent dehydrogenase, short-chain alcohol dehydrogenase family</fullName>
    </submittedName>
</protein>
<dbReference type="GO" id="GO:0016616">
    <property type="term" value="F:oxidoreductase activity, acting on the CH-OH group of donors, NAD or NADP as acceptor"/>
    <property type="evidence" value="ECO:0007669"/>
    <property type="project" value="TreeGrafter"/>
</dbReference>
<dbReference type="FunFam" id="3.40.50.720:FF:000084">
    <property type="entry name" value="Short-chain dehydrogenase reductase"/>
    <property type="match status" value="1"/>
</dbReference>